<evidence type="ECO:0000313" key="3">
    <source>
        <dbReference type="Proteomes" id="UP000630923"/>
    </source>
</evidence>
<keyword evidence="1" id="KW-0472">Membrane</keyword>
<feature type="transmembrane region" description="Helical" evidence="1">
    <location>
        <begin position="41"/>
        <end position="61"/>
    </location>
</feature>
<evidence type="ECO:0000313" key="2">
    <source>
        <dbReference type="EMBL" id="GHF30720.1"/>
    </source>
</evidence>
<proteinExistence type="predicted"/>
<protein>
    <recommendedName>
        <fullName evidence="4">DUF2065 domain-containing protein</fullName>
    </recommendedName>
</protein>
<evidence type="ECO:0008006" key="4">
    <source>
        <dbReference type="Google" id="ProtNLM"/>
    </source>
</evidence>
<reference evidence="2" key="1">
    <citation type="journal article" date="2014" name="Int. J. Syst. Evol. Microbiol.">
        <title>Complete genome sequence of Corynebacterium casei LMG S-19264T (=DSM 44701T), isolated from a smear-ripened cheese.</title>
        <authorList>
            <consortium name="US DOE Joint Genome Institute (JGI-PGF)"/>
            <person name="Walter F."/>
            <person name="Albersmeier A."/>
            <person name="Kalinowski J."/>
            <person name="Ruckert C."/>
        </authorList>
    </citation>
    <scope>NUCLEOTIDE SEQUENCE</scope>
    <source>
        <strain evidence="2">KCTC 42590</strain>
    </source>
</reference>
<dbReference type="EMBL" id="BNCI01000002">
    <property type="protein sequence ID" value="GHF30720.1"/>
    <property type="molecule type" value="Genomic_DNA"/>
</dbReference>
<keyword evidence="1" id="KW-0812">Transmembrane</keyword>
<keyword evidence="1" id="KW-1133">Transmembrane helix</keyword>
<sequence>MSFELIVTAIGLAFFIEGAAYALFPDGMKRLLVAALEQSAANLRVTGLTIAAIGVAIIWLVQ</sequence>
<keyword evidence="3" id="KW-1185">Reference proteome</keyword>
<name>A0A919AZH5_9PROT</name>
<reference evidence="2" key="2">
    <citation type="submission" date="2020-09" db="EMBL/GenBank/DDBJ databases">
        <authorList>
            <person name="Sun Q."/>
            <person name="Kim S."/>
        </authorList>
    </citation>
    <scope>NUCLEOTIDE SEQUENCE</scope>
    <source>
        <strain evidence="2">KCTC 42590</strain>
    </source>
</reference>
<organism evidence="2 3">
    <name type="scientific">Kordiimonas sediminis</name>
    <dbReference type="NCBI Taxonomy" id="1735581"/>
    <lineage>
        <taxon>Bacteria</taxon>
        <taxon>Pseudomonadati</taxon>
        <taxon>Pseudomonadota</taxon>
        <taxon>Alphaproteobacteria</taxon>
        <taxon>Kordiimonadales</taxon>
        <taxon>Kordiimonadaceae</taxon>
        <taxon>Kordiimonas</taxon>
    </lineage>
</organism>
<dbReference type="InterPro" id="IPR019201">
    <property type="entry name" value="DUF2065"/>
</dbReference>
<gene>
    <name evidence="2" type="ORF">GCM10017044_27630</name>
</gene>
<evidence type="ECO:0000256" key="1">
    <source>
        <dbReference type="SAM" id="Phobius"/>
    </source>
</evidence>
<dbReference type="RefSeq" id="WP_191253939.1">
    <property type="nucleotide sequence ID" value="NZ_BNCI01000002.1"/>
</dbReference>
<comment type="caution">
    <text evidence="2">The sequence shown here is derived from an EMBL/GenBank/DDBJ whole genome shotgun (WGS) entry which is preliminary data.</text>
</comment>
<dbReference type="Proteomes" id="UP000630923">
    <property type="component" value="Unassembled WGS sequence"/>
</dbReference>
<accession>A0A919AZH5</accession>
<dbReference type="AlphaFoldDB" id="A0A919AZH5"/>
<dbReference type="Pfam" id="PF09838">
    <property type="entry name" value="DUF2065"/>
    <property type="match status" value="1"/>
</dbReference>